<evidence type="ECO:0000313" key="2">
    <source>
        <dbReference type="EMBL" id="MBD8085392.1"/>
    </source>
</evidence>
<dbReference type="InterPro" id="IPR036390">
    <property type="entry name" value="WH_DNA-bd_sf"/>
</dbReference>
<dbReference type="InterPro" id="IPR036388">
    <property type="entry name" value="WH-like_DNA-bd_sf"/>
</dbReference>
<dbReference type="PROSITE" id="PS50995">
    <property type="entry name" value="HTH_MARR_2"/>
    <property type="match status" value="1"/>
</dbReference>
<reference evidence="2 3" key="1">
    <citation type="submission" date="2020-06" db="EMBL/GenBank/DDBJ databases">
        <title>Limosilactobacillus sp. nov.</title>
        <authorList>
            <person name="Ksiezarek M."/>
            <person name="Goncalves Ribeiro T."/>
            <person name="Rocha J."/>
            <person name="Grosso F."/>
            <person name="Peixe L."/>
        </authorList>
    </citation>
    <scope>NUCLEOTIDE SEQUENCE [LARGE SCALE GENOMIC DNA]</scope>
    <source>
        <strain evidence="3">c9Ua_26_M</strain>
    </source>
</reference>
<dbReference type="InterPro" id="IPR039422">
    <property type="entry name" value="MarR/SlyA-like"/>
</dbReference>
<organism evidence="2 3">
    <name type="scientific">Limosilactobacillus urinaemulieris</name>
    <dbReference type="NCBI Taxonomy" id="2742600"/>
    <lineage>
        <taxon>Bacteria</taxon>
        <taxon>Bacillati</taxon>
        <taxon>Bacillota</taxon>
        <taxon>Bacilli</taxon>
        <taxon>Lactobacillales</taxon>
        <taxon>Lactobacillaceae</taxon>
        <taxon>Limosilactobacillus</taxon>
    </lineage>
</organism>
<name>A0ABR8ZJJ5_9LACO</name>
<gene>
    <name evidence="2" type="ORF">HUK45_03845</name>
</gene>
<keyword evidence="3" id="KW-1185">Reference proteome</keyword>
<dbReference type="PANTHER" id="PTHR33164">
    <property type="entry name" value="TRANSCRIPTIONAL REGULATOR, MARR FAMILY"/>
    <property type="match status" value="1"/>
</dbReference>
<dbReference type="SMART" id="SM00347">
    <property type="entry name" value="HTH_MARR"/>
    <property type="match status" value="1"/>
</dbReference>
<accession>A0ABR8ZJJ5</accession>
<feature type="domain" description="HTH marR-type" evidence="1">
    <location>
        <begin position="1"/>
        <end position="140"/>
    </location>
</feature>
<dbReference type="InterPro" id="IPR000835">
    <property type="entry name" value="HTH_MarR-typ"/>
</dbReference>
<protein>
    <submittedName>
        <fullName evidence="2">MarR family transcriptional regulator</fullName>
    </submittedName>
</protein>
<dbReference type="RefSeq" id="WP_191911169.1">
    <property type="nucleotide sequence ID" value="NZ_JABUXR010000005.1"/>
</dbReference>
<comment type="caution">
    <text evidence="2">The sequence shown here is derived from an EMBL/GenBank/DDBJ whole genome shotgun (WGS) entry which is preliminary data.</text>
</comment>
<dbReference type="Pfam" id="PF01047">
    <property type="entry name" value="MarR"/>
    <property type="match status" value="1"/>
</dbReference>
<dbReference type="EMBL" id="JABUXR010000005">
    <property type="protein sequence ID" value="MBD8085392.1"/>
    <property type="molecule type" value="Genomic_DNA"/>
</dbReference>
<evidence type="ECO:0000313" key="3">
    <source>
        <dbReference type="Proteomes" id="UP000645007"/>
    </source>
</evidence>
<proteinExistence type="predicted"/>
<sequence length="152" mass="17676">MNDNKKLLDKAIDLYLTGLKGLDSFISEPSAEYSLSFEQYLILKKIVHNPKIKLMDIADERGVTRSAISRQLRPLLNHNYIQQEADPEDRRRLFLISTVRGKQVEQHIGSLVLKRFSNWLDVYGKDRGAKLLELLEDFNKQIVQANYSEEKK</sequence>
<evidence type="ECO:0000259" key="1">
    <source>
        <dbReference type="PROSITE" id="PS50995"/>
    </source>
</evidence>
<dbReference type="PANTHER" id="PTHR33164:SF43">
    <property type="entry name" value="HTH-TYPE TRANSCRIPTIONAL REPRESSOR YETL"/>
    <property type="match status" value="1"/>
</dbReference>
<dbReference type="Proteomes" id="UP000645007">
    <property type="component" value="Unassembled WGS sequence"/>
</dbReference>
<dbReference type="SUPFAM" id="SSF46785">
    <property type="entry name" value="Winged helix' DNA-binding domain"/>
    <property type="match status" value="1"/>
</dbReference>
<dbReference type="Gene3D" id="1.10.10.10">
    <property type="entry name" value="Winged helix-like DNA-binding domain superfamily/Winged helix DNA-binding domain"/>
    <property type="match status" value="1"/>
</dbReference>